<evidence type="ECO:0000313" key="6">
    <source>
        <dbReference type="Proteomes" id="UP000650524"/>
    </source>
</evidence>
<dbReference type="GO" id="GO:0006633">
    <property type="term" value="P:fatty acid biosynthetic process"/>
    <property type="evidence" value="ECO:0007669"/>
    <property type="project" value="InterPro"/>
</dbReference>
<organism evidence="5 6">
    <name type="scientific">Candidatus Desulfacyla euxinica</name>
    <dbReference type="NCBI Taxonomy" id="2841693"/>
    <lineage>
        <taxon>Bacteria</taxon>
        <taxon>Deltaproteobacteria</taxon>
        <taxon>Candidatus Desulfacyla</taxon>
    </lineage>
</organism>
<dbReference type="GO" id="GO:0005829">
    <property type="term" value="C:cytosol"/>
    <property type="evidence" value="ECO:0007669"/>
    <property type="project" value="TreeGrafter"/>
</dbReference>
<dbReference type="PANTHER" id="PTHR11712:SF336">
    <property type="entry name" value="3-OXOACYL-[ACYL-CARRIER-PROTEIN] SYNTHASE, MITOCHONDRIAL"/>
    <property type="match status" value="1"/>
</dbReference>
<accession>A0A8J6T8E1</accession>
<gene>
    <name evidence="5" type="ORF">H8E19_12990</name>
</gene>
<feature type="domain" description="Ketosynthase family 3 (KS3)" evidence="4">
    <location>
        <begin position="5"/>
        <end position="416"/>
    </location>
</feature>
<dbReference type="GO" id="GO:0004315">
    <property type="term" value="F:3-oxoacyl-[acyl-carrier-protein] synthase activity"/>
    <property type="evidence" value="ECO:0007669"/>
    <property type="project" value="InterPro"/>
</dbReference>
<dbReference type="InterPro" id="IPR000794">
    <property type="entry name" value="Beta-ketoacyl_synthase"/>
</dbReference>
<comment type="caution">
    <text evidence="5">The sequence shown here is derived from an EMBL/GenBank/DDBJ whole genome shotgun (WGS) entry which is preliminary data.</text>
</comment>
<dbReference type="InterPro" id="IPR014031">
    <property type="entry name" value="Ketoacyl_synth_C"/>
</dbReference>
<name>A0A8J6T8E1_9DELT</name>
<dbReference type="CDD" id="cd00834">
    <property type="entry name" value="KAS_I_II"/>
    <property type="match status" value="1"/>
</dbReference>
<dbReference type="Pfam" id="PF00109">
    <property type="entry name" value="ketoacyl-synt"/>
    <property type="match status" value="1"/>
</dbReference>
<dbReference type="AlphaFoldDB" id="A0A8J6T8E1"/>
<protein>
    <submittedName>
        <fullName evidence="5">Beta-ketoacyl-[acyl-carrier-protein] synthase family protein</fullName>
    </submittedName>
</protein>
<proteinExistence type="inferred from homology"/>
<evidence type="ECO:0000256" key="2">
    <source>
        <dbReference type="ARBA" id="ARBA00022679"/>
    </source>
</evidence>
<dbReference type="EMBL" id="JACNJD010000272">
    <property type="protein sequence ID" value="MBC8178314.1"/>
    <property type="molecule type" value="Genomic_DNA"/>
</dbReference>
<dbReference type="InterPro" id="IPR016039">
    <property type="entry name" value="Thiolase-like"/>
</dbReference>
<dbReference type="Proteomes" id="UP000650524">
    <property type="component" value="Unassembled WGS sequence"/>
</dbReference>
<dbReference type="PROSITE" id="PS00606">
    <property type="entry name" value="KS3_1"/>
    <property type="match status" value="1"/>
</dbReference>
<dbReference type="PANTHER" id="PTHR11712">
    <property type="entry name" value="POLYKETIDE SYNTHASE-RELATED"/>
    <property type="match status" value="1"/>
</dbReference>
<comment type="similarity">
    <text evidence="1 3">Belongs to the thiolase-like superfamily. Beta-ketoacyl-ACP synthases family.</text>
</comment>
<evidence type="ECO:0000313" key="5">
    <source>
        <dbReference type="EMBL" id="MBC8178314.1"/>
    </source>
</evidence>
<evidence type="ECO:0000256" key="3">
    <source>
        <dbReference type="RuleBase" id="RU003694"/>
    </source>
</evidence>
<dbReference type="Gene3D" id="3.40.47.10">
    <property type="match status" value="1"/>
</dbReference>
<reference evidence="5 6" key="1">
    <citation type="submission" date="2020-08" db="EMBL/GenBank/DDBJ databases">
        <title>Bridging the membrane lipid divide: bacteria of the FCB group superphylum have the potential to synthesize archaeal ether lipids.</title>
        <authorList>
            <person name="Villanueva L."/>
            <person name="Von Meijenfeldt F.A.B."/>
            <person name="Westbye A.B."/>
            <person name="Yadav S."/>
            <person name="Hopmans E.C."/>
            <person name="Dutilh B.E."/>
            <person name="Sinninghe Damste J.S."/>
        </authorList>
    </citation>
    <scope>NUCLEOTIDE SEQUENCE [LARGE SCALE GENOMIC DNA]</scope>
    <source>
        <strain evidence="5">NIOZ-UU27</strain>
    </source>
</reference>
<evidence type="ECO:0000256" key="1">
    <source>
        <dbReference type="ARBA" id="ARBA00008467"/>
    </source>
</evidence>
<dbReference type="InterPro" id="IPR018201">
    <property type="entry name" value="Ketoacyl_synth_AS"/>
</dbReference>
<dbReference type="Pfam" id="PF02801">
    <property type="entry name" value="Ketoacyl-synt_C"/>
    <property type="match status" value="1"/>
</dbReference>
<evidence type="ECO:0000259" key="4">
    <source>
        <dbReference type="PROSITE" id="PS52004"/>
    </source>
</evidence>
<dbReference type="SUPFAM" id="SSF53901">
    <property type="entry name" value="Thiolase-like"/>
    <property type="match status" value="2"/>
</dbReference>
<sequence>MPKNSRKAVILGYDAVSPLGTDMETQWNRSVKGESGIDHLTRFPVGEGFPVHIAGQVEDIDTTPYPFLSPRNLAHWTSPIFKYAMLVVHRSLEKSGVVITPDLSPRVAITFSSAVGGQDAVLEADRRMISEGKMPHPFTNPNSCINMVGGKISILTKATGPVLSTITACATGVTSMIVGAMLLEQGRADVVICGAVDFALVEPIVAGFATMNGAYRPKEGQKPDLPAEVSRPFSIDRRGFVISEGAGSIIIAAKDFARAHGLNYKIEMAGWGMTSDAFHFVAPNPQTIRRCIAESIDDAGINPSDIDAINAHATSTKVGDKVEFDSLKAVFGDRIPPVSANKSLIGHAMGASSAIESIFAIEGMLNNTLLPTINHTPDPEIELDCISEGTRHMSQEFILKNSFGFGGCNSCVVFKRI</sequence>
<dbReference type="SMART" id="SM00825">
    <property type="entry name" value="PKS_KS"/>
    <property type="match status" value="1"/>
</dbReference>
<dbReference type="InterPro" id="IPR014030">
    <property type="entry name" value="Ketoacyl_synth_N"/>
</dbReference>
<dbReference type="PROSITE" id="PS52004">
    <property type="entry name" value="KS3_2"/>
    <property type="match status" value="1"/>
</dbReference>
<keyword evidence="2 3" id="KW-0808">Transferase</keyword>
<dbReference type="InterPro" id="IPR020841">
    <property type="entry name" value="PKS_Beta-ketoAc_synthase_dom"/>
</dbReference>